<dbReference type="PROSITE" id="PS50011">
    <property type="entry name" value="PROTEIN_KINASE_DOM"/>
    <property type="match status" value="1"/>
</dbReference>
<dbReference type="GO" id="GO:0004672">
    <property type="term" value="F:protein kinase activity"/>
    <property type="evidence" value="ECO:0007669"/>
    <property type="project" value="InterPro"/>
</dbReference>
<feature type="region of interest" description="Disordered" evidence="2">
    <location>
        <begin position="377"/>
        <end position="486"/>
    </location>
</feature>
<protein>
    <recommendedName>
        <fullName evidence="3">Protein kinase domain-containing protein</fullName>
    </recommendedName>
</protein>
<dbReference type="Gene3D" id="1.10.510.10">
    <property type="entry name" value="Transferase(Phosphotransferase) domain 1"/>
    <property type="match status" value="1"/>
</dbReference>
<evidence type="ECO:0000256" key="1">
    <source>
        <dbReference type="SAM" id="Coils"/>
    </source>
</evidence>
<proteinExistence type="predicted"/>
<feature type="domain" description="Protein kinase" evidence="3">
    <location>
        <begin position="544"/>
        <end position="690"/>
    </location>
</feature>
<gene>
    <name evidence="4" type="ORF">CERZMDRAFT_15940</name>
</gene>
<dbReference type="InterPro" id="IPR011009">
    <property type="entry name" value="Kinase-like_dom_sf"/>
</dbReference>
<name>A0A6A6FRE7_9PEZI</name>
<dbReference type="EMBL" id="ML992665">
    <property type="protein sequence ID" value="KAF2216027.1"/>
    <property type="molecule type" value="Genomic_DNA"/>
</dbReference>
<feature type="coiled-coil region" evidence="1">
    <location>
        <begin position="2"/>
        <end position="35"/>
    </location>
</feature>
<dbReference type="InterPro" id="IPR052396">
    <property type="entry name" value="Meiotic_Drive_Suppr_Kinase"/>
</dbReference>
<feature type="non-terminal residue" evidence="4">
    <location>
        <position position="1"/>
    </location>
</feature>
<dbReference type="GO" id="GO:0005524">
    <property type="term" value="F:ATP binding"/>
    <property type="evidence" value="ECO:0007669"/>
    <property type="project" value="InterPro"/>
</dbReference>
<dbReference type="OrthoDB" id="3647394at2759"/>
<organism evidence="4 5">
    <name type="scientific">Cercospora zeae-maydis SCOH1-5</name>
    <dbReference type="NCBI Taxonomy" id="717836"/>
    <lineage>
        <taxon>Eukaryota</taxon>
        <taxon>Fungi</taxon>
        <taxon>Dikarya</taxon>
        <taxon>Ascomycota</taxon>
        <taxon>Pezizomycotina</taxon>
        <taxon>Dothideomycetes</taxon>
        <taxon>Dothideomycetidae</taxon>
        <taxon>Mycosphaerellales</taxon>
        <taxon>Mycosphaerellaceae</taxon>
        <taxon>Cercospora</taxon>
    </lineage>
</organism>
<evidence type="ECO:0000259" key="3">
    <source>
        <dbReference type="PROSITE" id="PS50011"/>
    </source>
</evidence>
<dbReference type="PANTHER" id="PTHR37171">
    <property type="entry name" value="SERINE/THREONINE-PROTEIN KINASE YRZF-RELATED"/>
    <property type="match status" value="1"/>
</dbReference>
<dbReference type="PANTHER" id="PTHR37171:SF1">
    <property type="entry name" value="SERINE_THREONINE-PROTEIN KINASE YRZF-RELATED"/>
    <property type="match status" value="1"/>
</dbReference>
<evidence type="ECO:0000256" key="2">
    <source>
        <dbReference type="SAM" id="MobiDB-lite"/>
    </source>
</evidence>
<feature type="non-terminal residue" evidence="4">
    <location>
        <position position="690"/>
    </location>
</feature>
<reference evidence="4" key="1">
    <citation type="journal article" date="2020" name="Stud. Mycol.">
        <title>101 Dothideomycetes genomes: a test case for predicting lifestyles and emergence of pathogens.</title>
        <authorList>
            <person name="Haridas S."/>
            <person name="Albert R."/>
            <person name="Binder M."/>
            <person name="Bloem J."/>
            <person name="Labutti K."/>
            <person name="Salamov A."/>
            <person name="Andreopoulos B."/>
            <person name="Baker S."/>
            <person name="Barry K."/>
            <person name="Bills G."/>
            <person name="Bluhm B."/>
            <person name="Cannon C."/>
            <person name="Castanera R."/>
            <person name="Culley D."/>
            <person name="Daum C."/>
            <person name="Ezra D."/>
            <person name="Gonzalez J."/>
            <person name="Henrissat B."/>
            <person name="Kuo A."/>
            <person name="Liang C."/>
            <person name="Lipzen A."/>
            <person name="Lutzoni F."/>
            <person name="Magnuson J."/>
            <person name="Mondo S."/>
            <person name="Nolan M."/>
            <person name="Ohm R."/>
            <person name="Pangilinan J."/>
            <person name="Park H.-J."/>
            <person name="Ramirez L."/>
            <person name="Alfaro M."/>
            <person name="Sun H."/>
            <person name="Tritt A."/>
            <person name="Yoshinaga Y."/>
            <person name="Zwiers L.-H."/>
            <person name="Turgeon B."/>
            <person name="Goodwin S."/>
            <person name="Spatafora J."/>
            <person name="Crous P."/>
            <person name="Grigoriev I."/>
        </authorList>
    </citation>
    <scope>NUCLEOTIDE SEQUENCE</scope>
    <source>
        <strain evidence="4">SCOH1-5</strain>
    </source>
</reference>
<accession>A0A6A6FRE7</accession>
<keyword evidence="5" id="KW-1185">Reference proteome</keyword>
<evidence type="ECO:0000313" key="4">
    <source>
        <dbReference type="EMBL" id="KAF2216027.1"/>
    </source>
</evidence>
<dbReference type="SUPFAM" id="SSF56112">
    <property type="entry name" value="Protein kinase-like (PK-like)"/>
    <property type="match status" value="1"/>
</dbReference>
<dbReference type="InterPro" id="IPR000719">
    <property type="entry name" value="Prot_kinase_dom"/>
</dbReference>
<feature type="compositionally biased region" description="Low complexity" evidence="2">
    <location>
        <begin position="457"/>
        <end position="470"/>
    </location>
</feature>
<dbReference type="AlphaFoldDB" id="A0A6A6FRE7"/>
<keyword evidence="1" id="KW-0175">Coiled coil</keyword>
<evidence type="ECO:0000313" key="5">
    <source>
        <dbReference type="Proteomes" id="UP000799539"/>
    </source>
</evidence>
<dbReference type="Proteomes" id="UP000799539">
    <property type="component" value="Unassembled WGS sequence"/>
</dbReference>
<sequence length="690" mass="77955">ELEDLRRQLKEERLRLEEEQRLRENEQRLQTETRRTTLAEFLELCHNLSTSISVVTDASSSTRGDVTDPTERLCPRTIVPSSDDWHLETWARIPDECSFITALQFPTRQVFEHVKEHLPRVSSEPSLQRFHSQAVDDMVKDMIARAAEDAEVRDALQLQYTVDMQDHSNIGDEGNAQLSANMQNLRLAQNEKRRARDQSPFRHKGTPDQYYIATYDDDKSRRAIVAIEAKAPHKLSHRTVFRGLEKSIDVFKDVVNNTEEPEEEDGYDRWWCRRLMTAVVVQLYSQMVHKRIRRGCVITGDAYVYVRLDDDPSVAKVQVHIPRLDYDQNDPFRLHHTAVARMFAFVVDAASQPPPSQSWSTSTLSPWKEGSVGDIIRQMPDSVKSNTNDSTYRPARIAKFVRSPIKTRSCKPAESTARADTQSSESDGDHDVPESPSVMRRRRQKQSSQQKRERGRAGSTSGYGAASSAGQRRHDSLEPGLQDESNGIQKAPYCSHACLKRLVAGTAVDPHCPNQSFHPSAVPTLQEFLNLVKHQLRTDTGPDADCMELSRSGAHGTLFKIRLSSHGYTFVAKAVRARDSTTLSEELARYDDMRHLQGDIVPVSLGIVELDLAYRSGTLVLSHALLLSYGGAQLDAEMNAPHRHLFAALGQAALSKLHLCGVLHGDMGLRNILFDPDTRKLMFIDFERSK</sequence>
<dbReference type="Pfam" id="PF06293">
    <property type="entry name" value="Kdo"/>
    <property type="match status" value="1"/>
</dbReference>